<dbReference type="Proteomes" id="UP001629536">
    <property type="component" value="Unassembled WGS sequence"/>
</dbReference>
<gene>
    <name evidence="1" type="ORF">ABGF40_03725</name>
</gene>
<sequence>MDKVEKIPTISETLKSQIIEIRDTGIVNMFDTNGVQKLANELNFYELVCFIEDNKDLYSRFILTGDIS</sequence>
<protein>
    <submittedName>
        <fullName evidence="1">DUF5049 domain-containing protein</fullName>
    </submittedName>
</protein>
<comment type="caution">
    <text evidence="1">The sequence shown here is derived from an EMBL/GenBank/DDBJ whole genome shotgun (WGS) entry which is preliminary data.</text>
</comment>
<evidence type="ECO:0000313" key="1">
    <source>
        <dbReference type="EMBL" id="MFM1524775.1"/>
    </source>
</evidence>
<dbReference type="Pfam" id="PF16468">
    <property type="entry name" value="DUF5049"/>
    <property type="match status" value="1"/>
</dbReference>
<name>A0ABW9F6U3_9FIRM</name>
<evidence type="ECO:0000313" key="2">
    <source>
        <dbReference type="Proteomes" id="UP001629536"/>
    </source>
</evidence>
<keyword evidence="2" id="KW-1185">Reference proteome</keyword>
<dbReference type="InterPro" id="IPR032488">
    <property type="entry name" value="DUF5049"/>
</dbReference>
<proteinExistence type="predicted"/>
<organism evidence="1 2">
    <name type="scientific">Helcococcus bovis</name>
    <dbReference type="NCBI Taxonomy" id="3153252"/>
    <lineage>
        <taxon>Bacteria</taxon>
        <taxon>Bacillati</taxon>
        <taxon>Bacillota</taxon>
        <taxon>Tissierellia</taxon>
        <taxon>Tissierellales</taxon>
        <taxon>Peptoniphilaceae</taxon>
        <taxon>Helcococcus</taxon>
    </lineage>
</organism>
<reference evidence="1 2" key="1">
    <citation type="journal article" date="2024" name="Front. Microbiol.">
        <title>Pangenomic and biochemical analyses of Helcococcus ovis reveal widespread tetracycline resistance and a novel bacterial species, Helcococcus bovis.</title>
        <authorList>
            <person name="Cunha F."/>
            <person name="Zhai Y."/>
            <person name="Casaro S."/>
            <person name="Jones K.L."/>
            <person name="Hernandez M."/>
            <person name="Bisinotto R.S."/>
            <person name="Kariyawasam S."/>
            <person name="Brown M.B."/>
            <person name="Phillips A."/>
            <person name="Jeong K.C."/>
            <person name="Galvao K.N."/>
        </authorList>
    </citation>
    <scope>NUCLEOTIDE SEQUENCE [LARGE SCALE GENOMIC DNA]</scope>
    <source>
        <strain evidence="1 2">KG197</strain>
    </source>
</reference>
<accession>A0ABW9F6U3</accession>
<dbReference type="EMBL" id="JBFNFH010000006">
    <property type="protein sequence ID" value="MFM1524775.1"/>
    <property type="molecule type" value="Genomic_DNA"/>
</dbReference>